<evidence type="ECO:0000313" key="1">
    <source>
        <dbReference type="EMBL" id="JAC61451.1"/>
    </source>
</evidence>
<dbReference type="AlphaFoldDB" id="A0A061QSX8"/>
<reference evidence="1" key="1">
    <citation type="submission" date="2014-05" db="EMBL/GenBank/DDBJ databases">
        <title>The transcriptome of the halophilic microalga Tetraselmis sp. GSL018 isolated from the Great Salt Lake, Utah.</title>
        <authorList>
            <person name="Jinkerson R.E."/>
            <person name="D'Adamo S."/>
            <person name="Posewitz M.C."/>
        </authorList>
    </citation>
    <scope>NUCLEOTIDE SEQUENCE</scope>
    <source>
        <strain evidence="1">GSL018</strain>
    </source>
</reference>
<gene>
    <name evidence="1" type="ORF">TSPGSL018_26202</name>
</gene>
<organism evidence="1">
    <name type="scientific">Tetraselmis sp. GSL018</name>
    <dbReference type="NCBI Taxonomy" id="582737"/>
    <lineage>
        <taxon>Eukaryota</taxon>
        <taxon>Viridiplantae</taxon>
        <taxon>Chlorophyta</taxon>
        <taxon>core chlorophytes</taxon>
        <taxon>Chlorodendrophyceae</taxon>
        <taxon>Chlorodendrales</taxon>
        <taxon>Chlorodendraceae</taxon>
        <taxon>Tetraselmis</taxon>
    </lineage>
</organism>
<dbReference type="EMBL" id="GBEZ01025666">
    <property type="protein sequence ID" value="JAC61451.1"/>
    <property type="molecule type" value="Transcribed_RNA"/>
</dbReference>
<name>A0A061QSX8_9CHLO</name>
<protein>
    <submittedName>
        <fullName evidence="1">Uncharacterized protein</fullName>
    </submittedName>
</protein>
<sequence length="281" mass="31294">MKRAKVAGFAFEDNLSPSQEETSNSRSSLHCFYPPFLDNSSWAVVRRAFRNHLRLDEKRAEETLYDEERPVLELRTREPESFHVLPEDRRIYPDFECDGAPVLPPLVRALLELRACLGGEPELGILREDLGEALPHPLDVLRVEARVQGNVLGRGIKHAAADPVLVPVERFGVPDHVPNNAVGSKRVGSKVARVQQLLPNRDGAHVFGRLKPARFALFLVHRSDLVIDVVQQLLSIFSAEFLFCVKATLVLLSDAAYQRVENEAGIHPFKVLAGTNGSAES</sequence>
<accession>A0A061QSX8</accession>
<proteinExistence type="predicted"/>